<proteinExistence type="predicted"/>
<feature type="region of interest" description="Disordered" evidence="1">
    <location>
        <begin position="25"/>
        <end position="44"/>
    </location>
</feature>
<comment type="caution">
    <text evidence="2">The sequence shown here is derived from an EMBL/GenBank/DDBJ whole genome shotgun (WGS) entry which is preliminary data.</text>
</comment>
<evidence type="ECO:0000313" key="3">
    <source>
        <dbReference type="Proteomes" id="UP000314294"/>
    </source>
</evidence>
<protein>
    <submittedName>
        <fullName evidence="2">Uncharacterized protein</fullName>
    </submittedName>
</protein>
<sequence>MGGEEGSGVFSVLGVRVCTGTVHVGDKEGEGRRRKEEEEGGAAWTRRREARFELLCTQLKDGGERVTEGLLCGMFARSSANRPSVKDSEHKDEEQGKHFESHPTGWL</sequence>
<feature type="compositionally biased region" description="Basic and acidic residues" evidence="1">
    <location>
        <begin position="84"/>
        <end position="101"/>
    </location>
</feature>
<reference evidence="2 3" key="1">
    <citation type="submission" date="2019-03" db="EMBL/GenBank/DDBJ databases">
        <title>First draft genome of Liparis tanakae, snailfish: a comprehensive survey of snailfish specific genes.</title>
        <authorList>
            <person name="Kim W."/>
            <person name="Song I."/>
            <person name="Jeong J.-H."/>
            <person name="Kim D."/>
            <person name="Kim S."/>
            <person name="Ryu S."/>
            <person name="Song J.Y."/>
            <person name="Lee S.K."/>
        </authorList>
    </citation>
    <scope>NUCLEOTIDE SEQUENCE [LARGE SCALE GENOMIC DNA]</scope>
    <source>
        <tissue evidence="2">Muscle</tissue>
    </source>
</reference>
<feature type="region of interest" description="Disordered" evidence="1">
    <location>
        <begin position="77"/>
        <end position="107"/>
    </location>
</feature>
<feature type="compositionally biased region" description="Basic and acidic residues" evidence="1">
    <location>
        <begin position="25"/>
        <end position="37"/>
    </location>
</feature>
<evidence type="ECO:0000256" key="1">
    <source>
        <dbReference type="SAM" id="MobiDB-lite"/>
    </source>
</evidence>
<dbReference type="EMBL" id="SRLO01020202">
    <property type="protein sequence ID" value="TNN22998.1"/>
    <property type="molecule type" value="Genomic_DNA"/>
</dbReference>
<evidence type="ECO:0000313" key="2">
    <source>
        <dbReference type="EMBL" id="TNN22998.1"/>
    </source>
</evidence>
<keyword evidence="3" id="KW-1185">Reference proteome</keyword>
<accession>A0A4Z2E2M9</accession>
<name>A0A4Z2E2M9_9TELE</name>
<organism evidence="2 3">
    <name type="scientific">Liparis tanakae</name>
    <name type="common">Tanaka's snailfish</name>
    <dbReference type="NCBI Taxonomy" id="230148"/>
    <lineage>
        <taxon>Eukaryota</taxon>
        <taxon>Metazoa</taxon>
        <taxon>Chordata</taxon>
        <taxon>Craniata</taxon>
        <taxon>Vertebrata</taxon>
        <taxon>Euteleostomi</taxon>
        <taxon>Actinopterygii</taxon>
        <taxon>Neopterygii</taxon>
        <taxon>Teleostei</taxon>
        <taxon>Neoteleostei</taxon>
        <taxon>Acanthomorphata</taxon>
        <taxon>Eupercaria</taxon>
        <taxon>Perciformes</taxon>
        <taxon>Cottioidei</taxon>
        <taxon>Cottales</taxon>
        <taxon>Liparidae</taxon>
        <taxon>Liparis</taxon>
    </lineage>
</organism>
<dbReference type="AlphaFoldDB" id="A0A4Z2E2M9"/>
<gene>
    <name evidence="2" type="ORF">EYF80_066886</name>
</gene>
<dbReference type="Proteomes" id="UP000314294">
    <property type="component" value="Unassembled WGS sequence"/>
</dbReference>